<feature type="compositionally biased region" description="Acidic residues" evidence="1">
    <location>
        <begin position="402"/>
        <end position="415"/>
    </location>
</feature>
<name>C4IZ32_MAIZE</name>
<reference evidence="3" key="2">
    <citation type="submission" date="2012-06" db="EMBL/GenBank/DDBJ databases">
        <authorList>
            <person name="Yu Y."/>
            <person name="Currie J."/>
            <person name="Lomeli R."/>
            <person name="Angelova A."/>
            <person name="Collura K."/>
            <person name="Wissotski M."/>
            <person name="Campos D."/>
            <person name="Kudrna D."/>
            <person name="Golser W."/>
            <person name="Ashely E."/>
            <person name="Descour A."/>
            <person name="Fernandes J."/>
            <person name="Soderlund C."/>
            <person name="Walbot V."/>
        </authorList>
    </citation>
    <scope>NUCLEOTIDE SEQUENCE</scope>
    <source>
        <strain evidence="3">B73</strain>
    </source>
</reference>
<dbReference type="AlphaFoldDB" id="C4IZ32"/>
<evidence type="ECO:0000259" key="2">
    <source>
        <dbReference type="PROSITE" id="PS50086"/>
    </source>
</evidence>
<dbReference type="FunFam" id="1.10.8.270:FF:000018">
    <property type="entry name" value="Ypt/Rab-GAP domain of gyp1p superfamily protein"/>
    <property type="match status" value="1"/>
</dbReference>
<dbReference type="Pfam" id="PF00566">
    <property type="entry name" value="RabGAP-TBC"/>
    <property type="match status" value="1"/>
</dbReference>
<dbReference type="InterPro" id="IPR050302">
    <property type="entry name" value="Rab_GAP_TBC_domain"/>
</dbReference>
<dbReference type="SMART" id="SM00164">
    <property type="entry name" value="TBC"/>
    <property type="match status" value="1"/>
</dbReference>
<dbReference type="InterPro" id="IPR035969">
    <property type="entry name" value="Rab-GAP_TBC_sf"/>
</dbReference>
<dbReference type="EMBL" id="BT083829">
    <property type="protein sequence ID" value="ACR34182.1"/>
    <property type="molecule type" value="mRNA"/>
</dbReference>
<feature type="region of interest" description="Disordered" evidence="1">
    <location>
        <begin position="390"/>
        <end position="415"/>
    </location>
</feature>
<protein>
    <recommendedName>
        <fullName evidence="2">Rab-GAP TBC domain-containing protein</fullName>
    </recommendedName>
</protein>
<dbReference type="Gene3D" id="1.10.472.80">
    <property type="entry name" value="Ypt/Rab-GAP domain of gyp1p, domain 3"/>
    <property type="match status" value="1"/>
</dbReference>
<dbReference type="PROSITE" id="PS50086">
    <property type="entry name" value="TBC_RABGAP"/>
    <property type="match status" value="1"/>
</dbReference>
<dbReference type="SUPFAM" id="SSF47923">
    <property type="entry name" value="Ypt/Rab-GAP domain of gyp1p"/>
    <property type="match status" value="2"/>
</dbReference>
<dbReference type="PANTHER" id="PTHR47219:SF20">
    <property type="entry name" value="TBC1 DOMAIN FAMILY MEMBER 2B"/>
    <property type="match status" value="1"/>
</dbReference>
<proteinExistence type="evidence at transcript level"/>
<dbReference type="FunFam" id="1.10.472.80:FF:000013">
    <property type="entry name" value="TBC1 domain family member 8B"/>
    <property type="match status" value="1"/>
</dbReference>
<accession>C4IZ32</accession>
<dbReference type="Gene3D" id="1.10.8.270">
    <property type="entry name" value="putative rabgap domain of human tbc1 domain family member 14 like domains"/>
    <property type="match status" value="1"/>
</dbReference>
<reference evidence="3" key="1">
    <citation type="journal article" date="2009" name="PLoS Genet.">
        <title>Sequencing, mapping, and analysis of 27,455 maize full-length cDNAs.</title>
        <authorList>
            <person name="Soderlund C."/>
            <person name="Descour A."/>
            <person name="Kudrna D."/>
            <person name="Bomhoff M."/>
            <person name="Boyd L."/>
            <person name="Currie J."/>
            <person name="Angelova A."/>
            <person name="Collura K."/>
            <person name="Wissotski M."/>
            <person name="Ashley E."/>
            <person name="Morrow D."/>
            <person name="Fernandes J."/>
            <person name="Walbot V."/>
            <person name="Yu Y."/>
        </authorList>
    </citation>
    <scope>NUCLEOTIDE SEQUENCE</scope>
    <source>
        <strain evidence="3">B73</strain>
    </source>
</reference>
<feature type="region of interest" description="Disordered" evidence="1">
    <location>
        <begin position="1"/>
        <end position="66"/>
    </location>
</feature>
<evidence type="ECO:0000313" key="3">
    <source>
        <dbReference type="EMBL" id="ACR34182.1"/>
    </source>
</evidence>
<feature type="compositionally biased region" description="Basic and acidic residues" evidence="1">
    <location>
        <begin position="17"/>
        <end position="34"/>
    </location>
</feature>
<dbReference type="PANTHER" id="PTHR47219">
    <property type="entry name" value="RAB GTPASE-ACTIVATING PROTEIN 1-LIKE"/>
    <property type="match status" value="1"/>
</dbReference>
<dbReference type="ExpressionAtlas" id="C4IZ32">
    <property type="expression patterns" value="baseline and differential"/>
</dbReference>
<sequence>MMSLRIEKKQSSASKQQAKDVIHPVKVEEGKLSEDSDDEFYDVDKVDPSQEVQPSDTGNADVGSRSQEENYISKEELECLVHGGLPMALRGELWQAFVGTGARRVEGYYDNLAAEGELDNKRSDSRTSEGVHEKWIGQIEKDLPRTFPGHPALDEDGRNALRRLLIAYAKHNPSVGYCQAMNFFAGLLLLLMPEENAFWTLVGIMDDYFDGYFSEEMIESQVDQLVLEELVREKFPKLANHLDYLGLQVAWVTGPWFLSIFTNVLPWESVLRVWDVLLFDGNRVMLFRTALALLEFYGPALVTTKDAGDAVTLLQSLAGSTFDSSQLVLTARMGYQSVNETILQELSNKHRPPVISAMEERAKGLGVWTDTNGLASKLYNFKRDPEPLVSLSDSTDQLSDVGDGDTNQESDLGNMDDEYGGVIVNLGNFSRTNSSKTSWSTCDSIISSEK</sequence>
<feature type="domain" description="Rab-GAP TBC" evidence="2">
    <location>
        <begin position="84"/>
        <end position="281"/>
    </location>
</feature>
<evidence type="ECO:0000256" key="1">
    <source>
        <dbReference type="SAM" id="MobiDB-lite"/>
    </source>
</evidence>
<feature type="compositionally biased region" description="Basic and acidic residues" evidence="1">
    <location>
        <begin position="1"/>
        <end position="10"/>
    </location>
</feature>
<dbReference type="InterPro" id="IPR000195">
    <property type="entry name" value="Rab-GAP-TBC_dom"/>
</dbReference>
<organism evidence="3">
    <name type="scientific">Zea mays</name>
    <name type="common">Maize</name>
    <dbReference type="NCBI Taxonomy" id="4577"/>
    <lineage>
        <taxon>Eukaryota</taxon>
        <taxon>Viridiplantae</taxon>
        <taxon>Streptophyta</taxon>
        <taxon>Embryophyta</taxon>
        <taxon>Tracheophyta</taxon>
        <taxon>Spermatophyta</taxon>
        <taxon>Magnoliopsida</taxon>
        <taxon>Liliopsida</taxon>
        <taxon>Poales</taxon>
        <taxon>Poaceae</taxon>
        <taxon>PACMAD clade</taxon>
        <taxon>Panicoideae</taxon>
        <taxon>Andropogonodae</taxon>
        <taxon>Andropogoneae</taxon>
        <taxon>Tripsacinae</taxon>
        <taxon>Zea</taxon>
    </lineage>
</organism>